<organism evidence="5 6">
    <name type="scientific">Vitrella brassicaformis (strain CCMP3155)</name>
    <dbReference type="NCBI Taxonomy" id="1169540"/>
    <lineage>
        <taxon>Eukaryota</taxon>
        <taxon>Sar</taxon>
        <taxon>Alveolata</taxon>
        <taxon>Colpodellida</taxon>
        <taxon>Vitrellaceae</taxon>
        <taxon>Vitrella</taxon>
    </lineage>
</organism>
<dbReference type="PANTHER" id="PTHR45831:SF2">
    <property type="entry name" value="LD24721P"/>
    <property type="match status" value="1"/>
</dbReference>
<feature type="region of interest" description="Disordered" evidence="4">
    <location>
        <begin position="288"/>
        <end position="313"/>
    </location>
</feature>
<name>A0A0G4E998_VITBC</name>
<dbReference type="Proteomes" id="UP000041254">
    <property type="component" value="Unassembled WGS sequence"/>
</dbReference>
<keyword evidence="1" id="KW-0677">Repeat</keyword>
<dbReference type="InterPro" id="IPR047150">
    <property type="entry name" value="SGT"/>
</dbReference>
<dbReference type="SUPFAM" id="SSF48452">
    <property type="entry name" value="TPR-like"/>
    <property type="match status" value="1"/>
</dbReference>
<dbReference type="OrthoDB" id="2423701at2759"/>
<sequence>MDTSSSAEFVAPPLPSTIDECRAQGNAAFTRGDYGGALRLYAQGVAMQSDSDGGDEATRGLIYSNMAEAHLRLLRPIEAIQAAKMAIQRDPDNLKAWHRLGTACFRNRSFHAAQVAFRTALAIQPANAQIRSMLNKTQEILGQASSTSWLSDTHMEQQLTFRKARAQLAKLARSLQPAQRAERMAGLLDGLVEGGLRRKGERDHQQQQQQEEEADEASTSADVAPFYTDVAIKDYTQELLAVAVSCAAGDTEGGESHGADWLLVDLSQYLFNEEDSKAFYDLCEDFRETHETPTPPHSDTDTDASQQQQQQPVMPRFPSLYPTLRRVHGRRLPLGGHDAMGGVVEREGEGESGGWRSVRVRGQYLSDHLLQHVQDSLDDGRFFNRLVDLEADIVVLGLLEDAKQAATDKAHKDKDGTDLWETVANDVACFFQFFAGYERLEEAFKNQALFKVFQEWTKASVASAKAIGEGNLPSATSLLELLRTYPDELDVQAGLFLEQFRASTLKAMADNQVDLAEHLIAQYGFLRLVRKYGAAHVVAFCDAWKALQQSSSPSGGGNGHGAADVWAASFRATLKRHREMHEVLCEAYQLAQVGPFVRVIS</sequence>
<gene>
    <name evidence="5" type="ORF">Vbra_6687</name>
</gene>
<protein>
    <submittedName>
        <fullName evidence="5">Uncharacterized protein</fullName>
    </submittedName>
</protein>
<evidence type="ECO:0000256" key="3">
    <source>
        <dbReference type="PROSITE-ProRule" id="PRU00339"/>
    </source>
</evidence>
<evidence type="ECO:0000256" key="2">
    <source>
        <dbReference type="ARBA" id="ARBA00022803"/>
    </source>
</evidence>
<dbReference type="AlphaFoldDB" id="A0A0G4E998"/>
<dbReference type="SMART" id="SM00028">
    <property type="entry name" value="TPR"/>
    <property type="match status" value="3"/>
</dbReference>
<keyword evidence="2 3" id="KW-0802">TPR repeat</keyword>
<evidence type="ECO:0000256" key="4">
    <source>
        <dbReference type="SAM" id="MobiDB-lite"/>
    </source>
</evidence>
<reference evidence="5 6" key="1">
    <citation type="submission" date="2014-11" db="EMBL/GenBank/DDBJ databases">
        <authorList>
            <person name="Zhu J."/>
            <person name="Qi W."/>
            <person name="Song R."/>
        </authorList>
    </citation>
    <scope>NUCLEOTIDE SEQUENCE [LARGE SCALE GENOMIC DNA]</scope>
</reference>
<dbReference type="PROSITE" id="PS50005">
    <property type="entry name" value="TPR"/>
    <property type="match status" value="1"/>
</dbReference>
<dbReference type="GO" id="GO:0072380">
    <property type="term" value="C:TRC complex"/>
    <property type="evidence" value="ECO:0007669"/>
    <property type="project" value="TreeGrafter"/>
</dbReference>
<dbReference type="GO" id="GO:0016020">
    <property type="term" value="C:membrane"/>
    <property type="evidence" value="ECO:0007669"/>
    <property type="project" value="TreeGrafter"/>
</dbReference>
<keyword evidence="6" id="KW-1185">Reference proteome</keyword>
<dbReference type="InterPro" id="IPR019734">
    <property type="entry name" value="TPR_rpt"/>
</dbReference>
<proteinExistence type="predicted"/>
<feature type="region of interest" description="Disordered" evidence="4">
    <location>
        <begin position="197"/>
        <end position="222"/>
    </location>
</feature>
<dbReference type="InParanoid" id="A0A0G4E998"/>
<dbReference type="InterPro" id="IPR011990">
    <property type="entry name" value="TPR-like_helical_dom_sf"/>
</dbReference>
<evidence type="ECO:0000256" key="1">
    <source>
        <dbReference type="ARBA" id="ARBA00022737"/>
    </source>
</evidence>
<dbReference type="VEuPathDB" id="CryptoDB:Vbra_6687"/>
<evidence type="ECO:0000313" key="6">
    <source>
        <dbReference type="Proteomes" id="UP000041254"/>
    </source>
</evidence>
<dbReference type="Gene3D" id="1.25.40.10">
    <property type="entry name" value="Tetratricopeptide repeat domain"/>
    <property type="match status" value="1"/>
</dbReference>
<dbReference type="STRING" id="1169540.A0A0G4E998"/>
<dbReference type="GO" id="GO:0006620">
    <property type="term" value="P:post-translational protein targeting to endoplasmic reticulum membrane"/>
    <property type="evidence" value="ECO:0007669"/>
    <property type="project" value="TreeGrafter"/>
</dbReference>
<evidence type="ECO:0000313" key="5">
    <source>
        <dbReference type="EMBL" id="CEL91933.1"/>
    </source>
</evidence>
<feature type="repeat" description="TPR" evidence="3">
    <location>
        <begin position="94"/>
        <end position="127"/>
    </location>
</feature>
<dbReference type="GO" id="GO:0060090">
    <property type="term" value="F:molecular adaptor activity"/>
    <property type="evidence" value="ECO:0007669"/>
    <property type="project" value="TreeGrafter"/>
</dbReference>
<dbReference type="PANTHER" id="PTHR45831">
    <property type="entry name" value="LD24721P"/>
    <property type="match status" value="1"/>
</dbReference>
<accession>A0A0G4E998</accession>
<dbReference type="EMBL" id="CDMY01000033">
    <property type="protein sequence ID" value="CEL91933.1"/>
    <property type="molecule type" value="Genomic_DNA"/>
</dbReference>